<keyword evidence="5 6" id="KW-0472">Membrane</keyword>
<dbReference type="Proteomes" id="UP000309340">
    <property type="component" value="Unassembled WGS sequence"/>
</dbReference>
<evidence type="ECO:0000259" key="8">
    <source>
        <dbReference type="Pfam" id="PF06422"/>
    </source>
</evidence>
<feature type="domain" description="ABC-2 type transporter transmembrane" evidence="7">
    <location>
        <begin position="95"/>
        <end position="197"/>
    </location>
</feature>
<feature type="domain" description="CDR ABC transporter" evidence="8">
    <location>
        <begin position="345"/>
        <end position="386"/>
    </location>
</feature>
<keyword evidence="10" id="KW-1185">Reference proteome</keyword>
<dbReference type="GO" id="GO:0016020">
    <property type="term" value="C:membrane"/>
    <property type="evidence" value="ECO:0007669"/>
    <property type="project" value="UniProtKB-SubCell"/>
</dbReference>
<feature type="transmembrane region" description="Helical" evidence="6">
    <location>
        <begin position="368"/>
        <end position="388"/>
    </location>
</feature>
<keyword evidence="4 6" id="KW-1133">Transmembrane helix</keyword>
<evidence type="ECO:0000256" key="3">
    <source>
        <dbReference type="ARBA" id="ARBA00022692"/>
    </source>
</evidence>
<evidence type="ECO:0000313" key="10">
    <source>
        <dbReference type="Proteomes" id="UP000309340"/>
    </source>
</evidence>
<evidence type="ECO:0000256" key="1">
    <source>
        <dbReference type="ARBA" id="ARBA00004141"/>
    </source>
</evidence>
<feature type="transmembrane region" description="Helical" evidence="6">
    <location>
        <begin position="211"/>
        <end position="230"/>
    </location>
</feature>
<keyword evidence="2" id="KW-0813">Transport</keyword>
<keyword evidence="3 6" id="KW-0812">Transmembrane</keyword>
<dbReference type="EMBL" id="NAJQ01001745">
    <property type="protein sequence ID" value="TKA53619.1"/>
    <property type="molecule type" value="Genomic_DNA"/>
</dbReference>
<dbReference type="AlphaFoldDB" id="A0A4V5NC29"/>
<dbReference type="GO" id="GO:0005524">
    <property type="term" value="F:ATP binding"/>
    <property type="evidence" value="ECO:0007669"/>
    <property type="project" value="InterPro"/>
</dbReference>
<evidence type="ECO:0000256" key="5">
    <source>
        <dbReference type="ARBA" id="ARBA00023136"/>
    </source>
</evidence>
<name>A0A4V5NC29_9PEZI</name>
<evidence type="ECO:0000256" key="2">
    <source>
        <dbReference type="ARBA" id="ARBA00022448"/>
    </source>
</evidence>
<dbReference type="OrthoDB" id="245989at2759"/>
<evidence type="ECO:0000256" key="4">
    <source>
        <dbReference type="ARBA" id="ARBA00022989"/>
    </source>
</evidence>
<feature type="transmembrane region" description="Helical" evidence="6">
    <location>
        <begin position="242"/>
        <end position="265"/>
    </location>
</feature>
<dbReference type="InterPro" id="IPR013525">
    <property type="entry name" value="ABC2_TM"/>
</dbReference>
<dbReference type="InterPro" id="IPR010929">
    <property type="entry name" value="PDR_CDR_ABC"/>
</dbReference>
<dbReference type="Pfam" id="PF06422">
    <property type="entry name" value="PDR_CDR"/>
    <property type="match status" value="1"/>
</dbReference>
<proteinExistence type="predicted"/>
<protein>
    <recommendedName>
        <fullName evidence="11">ABC-2 type transporter domain-containing protein</fullName>
    </recommendedName>
</protein>
<evidence type="ECO:0000313" key="9">
    <source>
        <dbReference type="EMBL" id="TKA53619.1"/>
    </source>
</evidence>
<dbReference type="STRING" id="329884.A0A4V5NC29"/>
<dbReference type="PANTHER" id="PTHR19241">
    <property type="entry name" value="ATP-BINDING CASSETTE TRANSPORTER"/>
    <property type="match status" value="1"/>
</dbReference>
<evidence type="ECO:0008006" key="11">
    <source>
        <dbReference type="Google" id="ProtNLM"/>
    </source>
</evidence>
<dbReference type="Pfam" id="PF01061">
    <property type="entry name" value="ABC2_membrane"/>
    <property type="match status" value="2"/>
</dbReference>
<organism evidence="9 10">
    <name type="scientific">Friedmanniomyces simplex</name>
    <dbReference type="NCBI Taxonomy" id="329884"/>
    <lineage>
        <taxon>Eukaryota</taxon>
        <taxon>Fungi</taxon>
        <taxon>Dikarya</taxon>
        <taxon>Ascomycota</taxon>
        <taxon>Pezizomycotina</taxon>
        <taxon>Dothideomycetes</taxon>
        <taxon>Dothideomycetidae</taxon>
        <taxon>Mycosphaerellales</taxon>
        <taxon>Teratosphaeriaceae</taxon>
        <taxon>Friedmanniomyces</taxon>
    </lineage>
</organism>
<comment type="subcellular location">
    <subcellularLocation>
        <location evidence="1">Membrane</location>
        <topology evidence="1">Multi-pass membrane protein</topology>
    </subcellularLocation>
</comment>
<accession>A0A4V5NC29</accession>
<comment type="caution">
    <text evidence="9">The sequence shown here is derived from an EMBL/GenBank/DDBJ whole genome shotgun (WGS) entry which is preliminary data.</text>
</comment>
<feature type="non-terminal residue" evidence="9">
    <location>
        <position position="1"/>
    </location>
</feature>
<evidence type="ECO:0000256" key="6">
    <source>
        <dbReference type="SAM" id="Phobius"/>
    </source>
</evidence>
<feature type="transmembrane region" description="Helical" evidence="6">
    <location>
        <begin position="115"/>
        <end position="134"/>
    </location>
</feature>
<gene>
    <name evidence="9" type="ORF">B0A55_12052</name>
</gene>
<feature type="domain" description="ABC-2 type transporter transmembrane" evidence="7">
    <location>
        <begin position="198"/>
        <end position="291"/>
    </location>
</feature>
<sequence>YLGDLGHDSRKLLDYFESNGGKKCPPNANPAEYMLEVIGAGNPDYKGRDWGDVWEKSQQNQALAQEIQQVVQERRNAATSGDTNDQREFAMPMGTQVYTVVHRNFVAYWRSKDYLLGKFMLHIFTGIFNAFTFWDLGHSSIDMQSRLFSIFMASRPLTAVLTISPPLIQQLQPKYLELRNIYMSRERNSKIYSWFAFSSWFWPPHFSYSSFTSASVWLFIMLFEVFYVSFGQAIASFAPNELLASLLVPLFFLFVVSFCGVVVPYQGLPTFWRSWMYWLTPFKYLLEGLLGLVTHGQPVQCDESELARFPAPPGQTCESYTGPYVAQAGGYVTTLSGGLCGFCQYANGDEFAASFNVYYSNVWRDYGIFWGFCAFNFAIVFICSWLYLQGGRNIKSSLSPKARKERKALAKREREADGDKA</sequence>
<evidence type="ECO:0000259" key="7">
    <source>
        <dbReference type="Pfam" id="PF01061"/>
    </source>
</evidence>
<reference evidence="9 10" key="1">
    <citation type="submission" date="2017-03" db="EMBL/GenBank/DDBJ databases">
        <title>Genomes of endolithic fungi from Antarctica.</title>
        <authorList>
            <person name="Coleine C."/>
            <person name="Masonjones S."/>
            <person name="Stajich J.E."/>
        </authorList>
    </citation>
    <scope>NUCLEOTIDE SEQUENCE [LARGE SCALE GENOMIC DNA]</scope>
    <source>
        <strain evidence="9 10">CCFEE 5184</strain>
    </source>
</reference>
<dbReference type="GO" id="GO:0140359">
    <property type="term" value="F:ABC-type transporter activity"/>
    <property type="evidence" value="ECO:0007669"/>
    <property type="project" value="InterPro"/>
</dbReference>